<evidence type="ECO:0000313" key="2">
    <source>
        <dbReference type="Proteomes" id="UP001062846"/>
    </source>
</evidence>
<reference evidence="1" key="1">
    <citation type="submission" date="2022-02" db="EMBL/GenBank/DDBJ databases">
        <title>Plant Genome Project.</title>
        <authorList>
            <person name="Zhang R.-G."/>
        </authorList>
    </citation>
    <scope>NUCLEOTIDE SEQUENCE</scope>
    <source>
        <strain evidence="1">AT1</strain>
    </source>
</reference>
<comment type="caution">
    <text evidence="1">The sequence shown here is derived from an EMBL/GenBank/DDBJ whole genome shotgun (WGS) entry which is preliminary data.</text>
</comment>
<evidence type="ECO:0000313" key="1">
    <source>
        <dbReference type="EMBL" id="KAI8568855.1"/>
    </source>
</evidence>
<dbReference type="EMBL" id="CM046389">
    <property type="protein sequence ID" value="KAI8568855.1"/>
    <property type="molecule type" value="Genomic_DNA"/>
</dbReference>
<gene>
    <name evidence="1" type="ORF">RHMOL_Rhmol02G0232700</name>
</gene>
<proteinExistence type="predicted"/>
<protein>
    <submittedName>
        <fullName evidence="1">Uncharacterized protein</fullName>
    </submittedName>
</protein>
<sequence length="73" mass="8430">MSVVNLLNSVTTDHHLYNLITICRSLLQELGQPPVRHTLHESNNKCADLLAKDGREHLFPYLLYLSVPFCRRN</sequence>
<accession>A0ACC0PTP4</accession>
<keyword evidence="2" id="KW-1185">Reference proteome</keyword>
<name>A0ACC0PTP4_RHOML</name>
<organism evidence="1 2">
    <name type="scientific">Rhododendron molle</name>
    <name type="common">Chinese azalea</name>
    <name type="synonym">Azalea mollis</name>
    <dbReference type="NCBI Taxonomy" id="49168"/>
    <lineage>
        <taxon>Eukaryota</taxon>
        <taxon>Viridiplantae</taxon>
        <taxon>Streptophyta</taxon>
        <taxon>Embryophyta</taxon>
        <taxon>Tracheophyta</taxon>
        <taxon>Spermatophyta</taxon>
        <taxon>Magnoliopsida</taxon>
        <taxon>eudicotyledons</taxon>
        <taxon>Gunneridae</taxon>
        <taxon>Pentapetalae</taxon>
        <taxon>asterids</taxon>
        <taxon>Ericales</taxon>
        <taxon>Ericaceae</taxon>
        <taxon>Ericoideae</taxon>
        <taxon>Rhodoreae</taxon>
        <taxon>Rhododendron</taxon>
    </lineage>
</organism>
<dbReference type="Proteomes" id="UP001062846">
    <property type="component" value="Chromosome 2"/>
</dbReference>